<dbReference type="Proteomes" id="UP001595880">
    <property type="component" value="Unassembled WGS sequence"/>
</dbReference>
<dbReference type="SUPFAM" id="SSF88659">
    <property type="entry name" value="Sigma3 and sigma4 domains of RNA polymerase sigma factors"/>
    <property type="match status" value="1"/>
</dbReference>
<dbReference type="SUPFAM" id="SSF88946">
    <property type="entry name" value="Sigma2 domain of RNA polymerase sigma factors"/>
    <property type="match status" value="1"/>
</dbReference>
<evidence type="ECO:0000313" key="3">
    <source>
        <dbReference type="Proteomes" id="UP001595880"/>
    </source>
</evidence>
<feature type="domain" description="RNA polymerase sigma-70 region 2" evidence="1">
    <location>
        <begin position="10"/>
        <end position="73"/>
    </location>
</feature>
<dbReference type="InterPro" id="IPR013324">
    <property type="entry name" value="RNA_pol_sigma_r3/r4-like"/>
</dbReference>
<gene>
    <name evidence="2" type="ORF">ACFOZ1_02235</name>
</gene>
<reference evidence="3" key="1">
    <citation type="journal article" date="2019" name="Int. J. Syst. Evol. Microbiol.">
        <title>The Global Catalogue of Microorganisms (GCM) 10K type strain sequencing project: providing services to taxonomists for standard genome sequencing and annotation.</title>
        <authorList>
            <consortium name="The Broad Institute Genomics Platform"/>
            <consortium name="The Broad Institute Genome Sequencing Center for Infectious Disease"/>
            <person name="Wu L."/>
            <person name="Ma J."/>
        </authorList>
    </citation>
    <scope>NUCLEOTIDE SEQUENCE [LARGE SCALE GENOMIC DNA]</scope>
    <source>
        <strain evidence="3">KACC 14058</strain>
    </source>
</reference>
<dbReference type="EMBL" id="JBHSDV010000001">
    <property type="protein sequence ID" value="MFC4386618.1"/>
    <property type="molecule type" value="Genomic_DNA"/>
</dbReference>
<name>A0ABV8VQ83_9BACI</name>
<dbReference type="InterPro" id="IPR013325">
    <property type="entry name" value="RNA_pol_sigma_r2"/>
</dbReference>
<protein>
    <submittedName>
        <fullName evidence="2">Sigma-70 family RNA polymerase sigma factor</fullName>
    </submittedName>
</protein>
<sequence length="169" mass="20347">MNELEFEKWVKENQDIIYHFINKYQIKDTDGEFYQEGLLAIWEAWRNYDETKAKRSTHTYTIIRGRLLSKMHRNYKYQDQTSHISQAFIVTNAHIAEDHYFEKENIAELRAILSKKERIWFDGYILNQMPLKSIAQETDSSIVAVKSWGVCARKRIREYIMKNWEGNMI</sequence>
<accession>A0ABV8VQ83</accession>
<dbReference type="Gene3D" id="1.10.1740.10">
    <property type="match status" value="1"/>
</dbReference>
<dbReference type="InterPro" id="IPR007627">
    <property type="entry name" value="RNA_pol_sigma70_r2"/>
</dbReference>
<comment type="caution">
    <text evidence="2">The sequence shown here is derived from an EMBL/GenBank/DDBJ whole genome shotgun (WGS) entry which is preliminary data.</text>
</comment>
<dbReference type="NCBIfam" id="TIGR02937">
    <property type="entry name" value="sigma70-ECF"/>
    <property type="match status" value="1"/>
</dbReference>
<dbReference type="InterPro" id="IPR014284">
    <property type="entry name" value="RNA_pol_sigma-70_dom"/>
</dbReference>
<organism evidence="2 3">
    <name type="scientific">Gracilibacillus marinus</name>
    <dbReference type="NCBI Taxonomy" id="630535"/>
    <lineage>
        <taxon>Bacteria</taxon>
        <taxon>Bacillati</taxon>
        <taxon>Bacillota</taxon>
        <taxon>Bacilli</taxon>
        <taxon>Bacillales</taxon>
        <taxon>Bacillaceae</taxon>
        <taxon>Gracilibacillus</taxon>
    </lineage>
</organism>
<keyword evidence="3" id="KW-1185">Reference proteome</keyword>
<evidence type="ECO:0000259" key="1">
    <source>
        <dbReference type="Pfam" id="PF04542"/>
    </source>
</evidence>
<evidence type="ECO:0000313" key="2">
    <source>
        <dbReference type="EMBL" id="MFC4386618.1"/>
    </source>
</evidence>
<dbReference type="RefSeq" id="WP_390195359.1">
    <property type="nucleotide sequence ID" value="NZ_JBHSDV010000001.1"/>
</dbReference>
<dbReference type="Pfam" id="PF04542">
    <property type="entry name" value="Sigma70_r2"/>
    <property type="match status" value="1"/>
</dbReference>
<proteinExistence type="predicted"/>